<feature type="domain" description="C2H2-type" evidence="13">
    <location>
        <begin position="852"/>
        <end position="879"/>
    </location>
</feature>
<dbReference type="GO" id="GO:0008270">
    <property type="term" value="F:zinc ion binding"/>
    <property type="evidence" value="ECO:0007669"/>
    <property type="project" value="UniProtKB-KW"/>
</dbReference>
<keyword evidence="15" id="KW-1185">Reference proteome</keyword>
<feature type="domain" description="C2H2-type" evidence="13">
    <location>
        <begin position="684"/>
        <end position="711"/>
    </location>
</feature>
<dbReference type="GeneTree" id="ENSGT00940000153582"/>
<name>A0A671VUL0_SPAAU</name>
<feature type="region of interest" description="Disordered" evidence="12">
    <location>
        <begin position="363"/>
        <end position="428"/>
    </location>
</feature>
<dbReference type="Pfam" id="PF13894">
    <property type="entry name" value="zf-C2H2_4"/>
    <property type="match status" value="1"/>
</dbReference>
<protein>
    <submittedName>
        <fullName evidence="14">Zinc finger protein 132-like</fullName>
    </submittedName>
</protein>
<dbReference type="Pfam" id="PF00096">
    <property type="entry name" value="zf-C2H2"/>
    <property type="match status" value="7"/>
</dbReference>
<dbReference type="FunFam" id="3.30.160.60:FF:002343">
    <property type="entry name" value="Zinc finger protein 33A"/>
    <property type="match status" value="2"/>
</dbReference>
<evidence type="ECO:0000256" key="11">
    <source>
        <dbReference type="PROSITE-ProRule" id="PRU00042"/>
    </source>
</evidence>
<feature type="domain" description="C2H2-type" evidence="13">
    <location>
        <begin position="936"/>
        <end position="963"/>
    </location>
</feature>
<feature type="domain" description="C2H2-type" evidence="13">
    <location>
        <begin position="740"/>
        <end position="767"/>
    </location>
</feature>
<dbReference type="FunFam" id="3.30.160.60:FF:001485">
    <property type="entry name" value="Krueppel-related zinc finger protein"/>
    <property type="match status" value="1"/>
</dbReference>
<gene>
    <name evidence="14" type="primary">LOC115595120</name>
</gene>
<feature type="compositionally biased region" description="Polar residues" evidence="12">
    <location>
        <begin position="449"/>
        <end position="473"/>
    </location>
</feature>
<keyword evidence="7" id="KW-0805">Transcription regulation</keyword>
<dbReference type="InterPro" id="IPR050752">
    <property type="entry name" value="C2H2-ZF_domain"/>
</dbReference>
<dbReference type="InParanoid" id="A0A671VUL0"/>
<dbReference type="Pfam" id="PF14973">
    <property type="entry name" value="TINF2_N"/>
    <property type="match status" value="1"/>
</dbReference>
<organism evidence="14 15">
    <name type="scientific">Sparus aurata</name>
    <name type="common">Gilthead sea bream</name>
    <dbReference type="NCBI Taxonomy" id="8175"/>
    <lineage>
        <taxon>Eukaryota</taxon>
        <taxon>Metazoa</taxon>
        <taxon>Chordata</taxon>
        <taxon>Craniata</taxon>
        <taxon>Vertebrata</taxon>
        <taxon>Euteleostomi</taxon>
        <taxon>Actinopterygii</taxon>
        <taxon>Neopterygii</taxon>
        <taxon>Teleostei</taxon>
        <taxon>Neoteleostei</taxon>
        <taxon>Acanthomorphata</taxon>
        <taxon>Eupercaria</taxon>
        <taxon>Spariformes</taxon>
        <taxon>Sparidae</taxon>
        <taxon>Sparus</taxon>
    </lineage>
</organism>
<proteinExistence type="inferred from homology"/>
<feature type="compositionally biased region" description="Polar residues" evidence="12">
    <location>
        <begin position="997"/>
        <end position="1008"/>
    </location>
</feature>
<dbReference type="GO" id="GO:0000978">
    <property type="term" value="F:RNA polymerase II cis-regulatory region sequence-specific DNA binding"/>
    <property type="evidence" value="ECO:0007669"/>
    <property type="project" value="TreeGrafter"/>
</dbReference>
<feature type="region of interest" description="Disordered" evidence="12">
    <location>
        <begin position="569"/>
        <end position="588"/>
    </location>
</feature>
<keyword evidence="3" id="KW-0479">Metal-binding</keyword>
<comment type="subcellular location">
    <subcellularLocation>
        <location evidence="1">Nucleus</location>
    </subcellularLocation>
</comment>
<dbReference type="RefSeq" id="XP_030295097.1">
    <property type="nucleotide sequence ID" value="XM_030439237.1"/>
</dbReference>
<evidence type="ECO:0000256" key="1">
    <source>
        <dbReference type="ARBA" id="ARBA00004123"/>
    </source>
</evidence>
<dbReference type="Proteomes" id="UP000472265">
    <property type="component" value="Chromosome 14"/>
</dbReference>
<feature type="region of interest" description="Disordered" evidence="12">
    <location>
        <begin position="442"/>
        <end position="473"/>
    </location>
</feature>
<feature type="compositionally biased region" description="Polar residues" evidence="12">
    <location>
        <begin position="579"/>
        <end position="588"/>
    </location>
</feature>
<feature type="region of interest" description="Disordered" evidence="12">
    <location>
        <begin position="982"/>
        <end position="1008"/>
    </location>
</feature>
<feature type="domain" description="C2H2-type" evidence="13">
    <location>
        <begin position="796"/>
        <end position="823"/>
    </location>
</feature>
<dbReference type="GeneID" id="115595120"/>
<evidence type="ECO:0000259" key="13">
    <source>
        <dbReference type="PROSITE" id="PS50157"/>
    </source>
</evidence>
<dbReference type="PANTHER" id="PTHR24384">
    <property type="entry name" value="FINGER PUTATIVE TRANSCRIPTION FACTOR FAMILY-RELATED"/>
    <property type="match status" value="1"/>
</dbReference>
<feature type="domain" description="C2H2-type" evidence="13">
    <location>
        <begin position="966"/>
        <end position="993"/>
    </location>
</feature>
<dbReference type="FunFam" id="3.30.160.60:FF:000688">
    <property type="entry name" value="zinc finger protein 197 isoform X1"/>
    <property type="match status" value="1"/>
</dbReference>
<evidence type="ECO:0000256" key="2">
    <source>
        <dbReference type="ARBA" id="ARBA00006991"/>
    </source>
</evidence>
<comment type="similarity">
    <text evidence="2">Belongs to the krueppel C2H2-type zinc-finger protein family.</text>
</comment>
<sequence>MRHIALMEAVGATEKIIDPSLPLSSLRLLVPPLQLLSAAMWQLAKQKDVMNYERLQEFVFMVTEAVPGLINHRQRAQLILGLKARLILELCKGSVRGFVDSQAIQSHLERFPITSANTDYRDAEVKTTESTFIALVQSLLKDPVERAYFFQEVFPVEYGQQYDAALHVLLWELLSKLEKLLPVPDLKQTSAWLGSAPSVLEECVQSSPEDLSLIFKHYKSLGQLKMPYGPSSTIGSCIMSALSIPPSQKTNISVGLGSIHNYANVVNPITFVGADQYSIVAVYTEMEVEASEVEEEVIESAEVQVQTDFYEEEIVTVSGDNAGGEEATGLRTEETSETVDVAKALETLTKTFALRKESLGHEVLTGKSNDSSLNDELGSGNAPDGERTHEEHDTSNQTDEKRESTVAEVEEDFQPAESSTSSGKDLKDNHESFSVIEELAEVSGDDPVSETQQSPCSANVRRSSRLQMKTPPSWQEAFKIKRSRSDVSAAPSVIAIKGNDKGDSDEMTSIIFTCSQCPFHHADENSPPHFHMQRVPTEVYRTLSAAKLTPSPSSMDEIFTSIKLFSKGNTEQSKEEQPDAQSKVNVSHSQSRQKALTCDTCGKTFTRTSDVRRHQLTHTGERPFHCSQCDRTFQHSWDLAKHESKNHNVAIAFSCQLCGSSFANLRALTVHHKNSHSAESQLPQICSICSQSFPTSSELLEHRKSHITGKRYICNRCGEGFDSLLARSQHRQVHQVKHQFKCPHCEKTYTRRSDVKRHQSTHTGEKPYQCDQCNRRFSLRFMFMKHLRVHTGERPFQCSHCPKRFTLVSVLARHERMHTGEKPFLCSQCGKAFLSQGELLKHHGSHVDDRPYSCPQCDKRFKTKKTQQEHIISHAGARPYPCTYCGKRFTKPYALTRHNLIHTGERPFPCGHCEKTFLTLSEAQLHQRIHTGERPYPCNVCELKFKSSSELARHKRSHSGLKPLKPNCERCGKTFTSKAKLKKHAETHGEGEEVAQSVDSIQPEESNN</sequence>
<evidence type="ECO:0000313" key="14">
    <source>
        <dbReference type="Ensembl" id="ENSSAUP00010029397.1"/>
    </source>
</evidence>
<evidence type="ECO:0000256" key="5">
    <source>
        <dbReference type="ARBA" id="ARBA00022771"/>
    </source>
</evidence>
<accession>A0A671VUL0</accession>
<reference evidence="14" key="2">
    <citation type="submission" date="2025-08" db="UniProtKB">
        <authorList>
            <consortium name="Ensembl"/>
        </authorList>
    </citation>
    <scope>IDENTIFICATION</scope>
</reference>
<dbReference type="Gene3D" id="3.30.160.60">
    <property type="entry name" value="Classic Zinc Finger"/>
    <property type="match status" value="11"/>
</dbReference>
<feature type="domain" description="C2H2-type" evidence="13">
    <location>
        <begin position="596"/>
        <end position="623"/>
    </location>
</feature>
<dbReference type="InterPro" id="IPR029400">
    <property type="entry name" value="TINF2_N"/>
</dbReference>
<reference evidence="14" key="3">
    <citation type="submission" date="2025-09" db="UniProtKB">
        <authorList>
            <consortium name="Ensembl"/>
        </authorList>
    </citation>
    <scope>IDENTIFICATION</scope>
</reference>
<dbReference type="OMA" id="IERNICA"/>
<dbReference type="AlphaFoldDB" id="A0A671VUL0"/>
<keyword evidence="4" id="KW-0677">Repeat</keyword>
<dbReference type="GO" id="GO:0005634">
    <property type="term" value="C:nucleus"/>
    <property type="evidence" value="ECO:0007669"/>
    <property type="project" value="UniProtKB-SubCell"/>
</dbReference>
<feature type="domain" description="C2H2-type" evidence="13">
    <location>
        <begin position="880"/>
        <end position="907"/>
    </location>
</feature>
<feature type="compositionally biased region" description="Basic and acidic residues" evidence="12">
    <location>
        <begin position="384"/>
        <end position="405"/>
    </location>
</feature>
<dbReference type="FunFam" id="3.30.160.60:FF:000446">
    <property type="entry name" value="Zinc finger protein"/>
    <property type="match status" value="1"/>
</dbReference>
<feature type="domain" description="C2H2-type" evidence="13">
    <location>
        <begin position="824"/>
        <end position="851"/>
    </location>
</feature>
<dbReference type="OrthoDB" id="8922241at2759"/>
<dbReference type="Pfam" id="PF13912">
    <property type="entry name" value="zf-C2H2_6"/>
    <property type="match status" value="1"/>
</dbReference>
<keyword evidence="5 11" id="KW-0863">Zinc-finger</keyword>
<evidence type="ECO:0000256" key="9">
    <source>
        <dbReference type="ARBA" id="ARBA00023163"/>
    </source>
</evidence>
<feature type="domain" description="C2H2-type" evidence="13">
    <location>
        <begin position="908"/>
        <end position="935"/>
    </location>
</feature>
<dbReference type="CDD" id="cd11657">
    <property type="entry name" value="TIN2_N"/>
    <property type="match status" value="1"/>
</dbReference>
<evidence type="ECO:0000256" key="10">
    <source>
        <dbReference type="ARBA" id="ARBA00023242"/>
    </source>
</evidence>
<dbReference type="InterPro" id="IPR036236">
    <property type="entry name" value="Znf_C2H2_sf"/>
</dbReference>
<keyword evidence="6" id="KW-0862">Zinc</keyword>
<feature type="domain" description="C2H2-type" evidence="13">
    <location>
        <begin position="624"/>
        <end position="647"/>
    </location>
</feature>
<reference evidence="14" key="1">
    <citation type="submission" date="2021-04" db="EMBL/GenBank/DDBJ databases">
        <authorList>
            <consortium name="Wellcome Sanger Institute Data Sharing"/>
        </authorList>
    </citation>
    <scope>NUCLEOTIDE SEQUENCE [LARGE SCALE GENOMIC DNA]</scope>
</reference>
<dbReference type="PROSITE" id="PS00028">
    <property type="entry name" value="ZINC_FINGER_C2H2_1"/>
    <property type="match status" value="14"/>
</dbReference>
<evidence type="ECO:0000313" key="15">
    <source>
        <dbReference type="Proteomes" id="UP000472265"/>
    </source>
</evidence>
<feature type="domain" description="C2H2-type" evidence="13">
    <location>
        <begin position="712"/>
        <end position="739"/>
    </location>
</feature>
<dbReference type="SUPFAM" id="SSF57667">
    <property type="entry name" value="beta-beta-alpha zinc fingers"/>
    <property type="match status" value="7"/>
</dbReference>
<evidence type="ECO:0000256" key="3">
    <source>
        <dbReference type="ARBA" id="ARBA00022723"/>
    </source>
</evidence>
<feature type="domain" description="C2H2-type" evidence="13">
    <location>
        <begin position="768"/>
        <end position="795"/>
    </location>
</feature>
<keyword evidence="10" id="KW-0539">Nucleus</keyword>
<dbReference type="FunFam" id="3.30.160.60:FF:000690">
    <property type="entry name" value="Zinc finger protein 354C"/>
    <property type="match status" value="2"/>
</dbReference>
<evidence type="ECO:0000256" key="8">
    <source>
        <dbReference type="ARBA" id="ARBA00023125"/>
    </source>
</evidence>
<evidence type="ECO:0000256" key="4">
    <source>
        <dbReference type="ARBA" id="ARBA00022737"/>
    </source>
</evidence>
<dbReference type="SMART" id="SM00355">
    <property type="entry name" value="ZnF_C2H2"/>
    <property type="match status" value="14"/>
</dbReference>
<evidence type="ECO:0000256" key="12">
    <source>
        <dbReference type="SAM" id="MobiDB-lite"/>
    </source>
</evidence>
<evidence type="ECO:0000256" key="7">
    <source>
        <dbReference type="ARBA" id="ARBA00023015"/>
    </source>
</evidence>
<keyword evidence="8" id="KW-0238">DNA-binding</keyword>
<dbReference type="PROSITE" id="PS50157">
    <property type="entry name" value="ZINC_FINGER_C2H2_2"/>
    <property type="match status" value="14"/>
</dbReference>
<dbReference type="PANTHER" id="PTHR24384:SF189">
    <property type="entry name" value="C2H2-TYPE DOMAIN-CONTAINING PROTEIN-RELATED"/>
    <property type="match status" value="1"/>
</dbReference>
<keyword evidence="9" id="KW-0804">Transcription</keyword>
<feature type="domain" description="C2H2-type" evidence="13">
    <location>
        <begin position="653"/>
        <end position="681"/>
    </location>
</feature>
<evidence type="ECO:0000256" key="6">
    <source>
        <dbReference type="ARBA" id="ARBA00022833"/>
    </source>
</evidence>
<dbReference type="Ensembl" id="ENSSAUT00010030996.1">
    <property type="protein sequence ID" value="ENSSAUP00010029397.1"/>
    <property type="gene ID" value="ENSSAUG00010012626.1"/>
</dbReference>
<dbReference type="GO" id="GO:0000981">
    <property type="term" value="F:DNA-binding transcription factor activity, RNA polymerase II-specific"/>
    <property type="evidence" value="ECO:0007669"/>
    <property type="project" value="TreeGrafter"/>
</dbReference>
<dbReference type="InterPro" id="IPR013087">
    <property type="entry name" value="Znf_C2H2_type"/>
</dbReference>
<dbReference type="FunFam" id="3.30.160.60:FF:001498">
    <property type="entry name" value="Zinc finger protein 404"/>
    <property type="match status" value="1"/>
</dbReference>